<keyword evidence="3 12" id="KW-0444">Lipid biosynthesis</keyword>
<keyword evidence="7 12" id="KW-0865">Zymogen</keyword>
<evidence type="ECO:0000256" key="9">
    <source>
        <dbReference type="ARBA" id="ARBA00023239"/>
    </source>
</evidence>
<dbReference type="GO" id="GO:0006646">
    <property type="term" value="P:phosphatidylethanolamine biosynthetic process"/>
    <property type="evidence" value="ECO:0007669"/>
    <property type="project" value="UniProtKB-UniRule"/>
</dbReference>
<protein>
    <recommendedName>
        <fullName evidence="12">Phosphatidylserine decarboxylase proenzyme</fullName>
        <ecNumber evidence="12">4.1.1.65</ecNumber>
    </recommendedName>
    <component>
        <recommendedName>
            <fullName evidence="12">Phosphatidylserine decarboxylase alpha chain</fullName>
        </recommendedName>
    </component>
    <component>
        <recommendedName>
            <fullName evidence="12">Phosphatidylserine decarboxylase beta chain</fullName>
        </recommendedName>
    </component>
</protein>
<feature type="active site" description="Schiff-base intermediate with substrate; via pyruvic acid; for decarboxylase activity" evidence="12">
    <location>
        <position position="248"/>
    </location>
</feature>
<feature type="modified residue" description="Pyruvic acid (Ser); by autocatalysis" evidence="12">
    <location>
        <position position="248"/>
    </location>
</feature>
<feature type="chain" id="PRO_5027191490" description="Phosphatidylserine decarboxylase alpha chain" evidence="12">
    <location>
        <begin position="248"/>
        <end position="281"/>
    </location>
</feature>
<dbReference type="PANTHER" id="PTHR10067:SF6">
    <property type="entry name" value="PHOSPHATIDYLSERINE DECARBOXYLASE PROENZYME, MITOCHONDRIAL"/>
    <property type="match status" value="1"/>
</dbReference>
<keyword evidence="6 12" id="KW-0472">Membrane</keyword>
<dbReference type="PANTHER" id="PTHR10067">
    <property type="entry name" value="PHOSPHATIDYLSERINE DECARBOXYLASE"/>
    <property type="match status" value="1"/>
</dbReference>
<evidence type="ECO:0000256" key="11">
    <source>
        <dbReference type="ARBA" id="ARBA00023317"/>
    </source>
</evidence>
<dbReference type="EC" id="4.1.1.65" evidence="12"/>
<reference evidence="13 14" key="1">
    <citation type="submission" date="2019-11" db="EMBL/GenBank/DDBJ databases">
        <title>Novel species isolated from a subtropical stream in China.</title>
        <authorList>
            <person name="Lu H."/>
        </authorList>
    </citation>
    <scope>NUCLEOTIDE SEQUENCE [LARGE SCALE GENOMIC DNA]</scope>
    <source>
        <strain evidence="13 14">FT25W</strain>
    </source>
</reference>
<dbReference type="InterPro" id="IPR033178">
    <property type="entry name" value="PSD_type1_pro"/>
</dbReference>
<comment type="cofactor">
    <cofactor evidence="12">
        <name>pyruvate</name>
        <dbReference type="ChEBI" id="CHEBI:15361"/>
    </cofactor>
    <text evidence="12">Binds 1 pyruvoyl group covalently per subunit.</text>
</comment>
<comment type="pathway">
    <text evidence="1">Lipid metabolism.</text>
</comment>
<evidence type="ECO:0000256" key="10">
    <source>
        <dbReference type="ARBA" id="ARBA00023264"/>
    </source>
</evidence>
<dbReference type="Proteomes" id="UP000481037">
    <property type="component" value="Unassembled WGS sequence"/>
</dbReference>
<comment type="catalytic activity">
    <reaction evidence="12">
        <text>a 1,2-diacyl-sn-glycero-3-phospho-L-serine + H(+) = a 1,2-diacyl-sn-glycero-3-phosphoethanolamine + CO2</text>
        <dbReference type="Rhea" id="RHEA:20828"/>
        <dbReference type="ChEBI" id="CHEBI:15378"/>
        <dbReference type="ChEBI" id="CHEBI:16526"/>
        <dbReference type="ChEBI" id="CHEBI:57262"/>
        <dbReference type="ChEBI" id="CHEBI:64612"/>
        <dbReference type="EC" id="4.1.1.65"/>
    </reaction>
</comment>
<dbReference type="Pfam" id="PF02666">
    <property type="entry name" value="PS_Dcarbxylase"/>
    <property type="match status" value="1"/>
</dbReference>
<evidence type="ECO:0000256" key="8">
    <source>
        <dbReference type="ARBA" id="ARBA00023209"/>
    </source>
</evidence>
<name>A0A6L5QMN8_9BURK</name>
<evidence type="ECO:0000313" key="14">
    <source>
        <dbReference type="Proteomes" id="UP000481037"/>
    </source>
</evidence>
<evidence type="ECO:0000256" key="6">
    <source>
        <dbReference type="ARBA" id="ARBA00023136"/>
    </source>
</evidence>
<comment type="function">
    <text evidence="12">Catalyzes the formation of phosphatidylethanolamine (PtdEtn) from phosphatidylserine (PtdSer).</text>
</comment>
<feature type="active site" description="Charge relay system; for autoendoproteolytic cleavage activity" evidence="12">
    <location>
        <position position="248"/>
    </location>
</feature>
<feature type="site" description="Cleavage (non-hydrolytic); by autocatalysis" evidence="12">
    <location>
        <begin position="247"/>
        <end position="248"/>
    </location>
</feature>
<comment type="subcellular location">
    <subcellularLocation>
        <location evidence="12">Cell membrane</location>
        <topology evidence="12">Peripheral membrane protein</topology>
    </subcellularLocation>
</comment>
<keyword evidence="5 12" id="KW-0443">Lipid metabolism</keyword>
<dbReference type="InterPro" id="IPR003817">
    <property type="entry name" value="PS_Dcarbxylase"/>
</dbReference>
<dbReference type="UniPathway" id="UPA00558">
    <property type="reaction ID" value="UER00616"/>
</dbReference>
<keyword evidence="10 12" id="KW-1208">Phospholipid metabolism</keyword>
<proteinExistence type="inferred from homology"/>
<evidence type="ECO:0000256" key="1">
    <source>
        <dbReference type="ARBA" id="ARBA00005189"/>
    </source>
</evidence>
<gene>
    <name evidence="12 13" type="primary">psd</name>
    <name evidence="13" type="ORF">GJ697_20565</name>
</gene>
<feature type="chain" id="PRO_5027191491" description="Phosphatidylserine decarboxylase beta chain" evidence="12">
    <location>
        <begin position="1"/>
        <end position="247"/>
    </location>
</feature>
<comment type="caution">
    <text evidence="13">The sequence shown here is derived from an EMBL/GenBank/DDBJ whole genome shotgun (WGS) entry which is preliminary data.</text>
</comment>
<keyword evidence="2 12" id="KW-1003">Cell membrane</keyword>
<evidence type="ECO:0000256" key="5">
    <source>
        <dbReference type="ARBA" id="ARBA00023098"/>
    </source>
</evidence>
<comment type="pathway">
    <text evidence="12">Phospholipid metabolism; phosphatidylethanolamine biosynthesis; phosphatidylethanolamine from CDP-diacylglycerol: step 2/2.</text>
</comment>
<dbReference type="AlphaFoldDB" id="A0A6L5QMN8"/>
<evidence type="ECO:0000256" key="4">
    <source>
        <dbReference type="ARBA" id="ARBA00022793"/>
    </source>
</evidence>
<dbReference type="NCBIfam" id="TIGR00163">
    <property type="entry name" value="PS_decarb"/>
    <property type="match status" value="1"/>
</dbReference>
<dbReference type="GO" id="GO:0005886">
    <property type="term" value="C:plasma membrane"/>
    <property type="evidence" value="ECO:0007669"/>
    <property type="project" value="UniProtKB-SubCell"/>
</dbReference>
<comment type="similarity">
    <text evidence="12">Belongs to the phosphatidylserine decarboxylase family. PSD-B subfamily. Prokaryotic type I sub-subfamily.</text>
</comment>
<organism evidence="13 14">
    <name type="scientific">Duganella alba</name>
    <dbReference type="NCBI Taxonomy" id="2666081"/>
    <lineage>
        <taxon>Bacteria</taxon>
        <taxon>Pseudomonadati</taxon>
        <taxon>Pseudomonadota</taxon>
        <taxon>Betaproteobacteria</taxon>
        <taxon>Burkholderiales</taxon>
        <taxon>Oxalobacteraceae</taxon>
        <taxon>Telluria group</taxon>
        <taxon>Duganella</taxon>
    </lineage>
</organism>
<dbReference type="RefSeq" id="WP_371866582.1">
    <property type="nucleotide sequence ID" value="NZ_WKJM01000019.1"/>
</dbReference>
<feature type="active site" description="Charge relay system; for autoendoproteolytic cleavage activity" evidence="12">
    <location>
        <position position="145"/>
    </location>
</feature>
<evidence type="ECO:0000256" key="2">
    <source>
        <dbReference type="ARBA" id="ARBA00022475"/>
    </source>
</evidence>
<comment type="PTM">
    <text evidence="12">Is synthesized initially as an inactive proenzyme. Formation of the active enzyme involves a self-maturation process in which the active site pyruvoyl group is generated from an internal serine residue via an autocatalytic post-translational modification. Two non-identical subunits are generated from the proenzyme in this reaction, and the pyruvate is formed at the N-terminus of the alpha chain, which is derived from the carboxyl end of the proenzyme. The autoendoproteolytic cleavage occurs by a canonical serine protease mechanism, in which the side chain hydroxyl group of the serine supplies its oxygen atom to form the C-terminus of the beta chain, while the remainder of the serine residue undergoes an oxidative deamination to produce ammonia and the pyruvoyl prosthetic group on the alpha chain. During this reaction, the Ser that is part of the protease active site of the proenzyme becomes the pyruvoyl prosthetic group, which constitutes an essential element of the active site of the mature decarboxylase.</text>
</comment>
<sequence length="281" mass="31186">MSDRLAVLPQYLLPKGALTNFAGRVAGAKGGAYTTRLIRWFVGRYNVNMDEALDPNIAHYKTFNEFFTRALRPDARPLADAAYICPVDGRISQFGDIEDDQIFQAKGHKFSTTALVGGDAQLAAQFQHGSFANLYLSPRDYHRIHMPIDGKLTRMIYVPGELFSVNPTTARGIPGLFARNERVVCVFDTAHGPFVMTLVGATIVGSMATVWHGVVNPPRLPQVTEWKYDDQNIVLKKGDELGRFLLGSTVVMLFQKDVLKFNPAWQPAGPVRLGEEMAQTK</sequence>
<keyword evidence="11 12" id="KW-0670">Pyruvate</keyword>
<dbReference type="InterPro" id="IPR033177">
    <property type="entry name" value="PSD-B"/>
</dbReference>
<evidence type="ECO:0000313" key="13">
    <source>
        <dbReference type="EMBL" id="MRX10231.1"/>
    </source>
</evidence>
<keyword evidence="9 12" id="KW-0456">Lyase</keyword>
<evidence type="ECO:0000256" key="12">
    <source>
        <dbReference type="HAMAP-Rule" id="MF_00662"/>
    </source>
</evidence>
<comment type="subunit">
    <text evidence="12">Heterodimer of a large membrane-associated beta subunit and a small pyruvoyl-containing alpha subunit.</text>
</comment>
<dbReference type="GO" id="GO:0004609">
    <property type="term" value="F:phosphatidylserine decarboxylase activity"/>
    <property type="evidence" value="ECO:0007669"/>
    <property type="project" value="UniProtKB-UniRule"/>
</dbReference>
<evidence type="ECO:0000256" key="3">
    <source>
        <dbReference type="ARBA" id="ARBA00022516"/>
    </source>
</evidence>
<keyword evidence="14" id="KW-1185">Reference proteome</keyword>
<keyword evidence="8 12" id="KW-0594">Phospholipid biosynthesis</keyword>
<keyword evidence="4 12" id="KW-0210">Decarboxylase</keyword>
<evidence type="ECO:0000256" key="7">
    <source>
        <dbReference type="ARBA" id="ARBA00023145"/>
    </source>
</evidence>
<feature type="active site" description="Charge relay system; for autoendoproteolytic cleavage activity" evidence="12">
    <location>
        <position position="88"/>
    </location>
</feature>
<dbReference type="EMBL" id="WKJM01000019">
    <property type="protein sequence ID" value="MRX10231.1"/>
    <property type="molecule type" value="Genomic_DNA"/>
</dbReference>
<dbReference type="HAMAP" id="MF_00662">
    <property type="entry name" value="PS_decarb_PSD_B_type1"/>
    <property type="match status" value="1"/>
</dbReference>
<accession>A0A6L5QMN8</accession>